<dbReference type="Ensembl" id="ENSDCDT00010051218.1">
    <property type="protein sequence ID" value="ENSDCDP00010041271.1"/>
    <property type="gene ID" value="ENSDCDG00010026212.1"/>
</dbReference>
<proteinExistence type="predicted"/>
<name>A0AAY4DAP3_9TELE</name>
<dbReference type="GO" id="GO:0003995">
    <property type="term" value="F:acyl-CoA dehydrogenase activity"/>
    <property type="evidence" value="ECO:0007669"/>
    <property type="project" value="TreeGrafter"/>
</dbReference>
<feature type="domain" description="Acyl-CoA oxidase/dehydrogenase middle" evidence="5">
    <location>
        <begin position="152"/>
        <end position="249"/>
    </location>
</feature>
<feature type="region of interest" description="Disordered" evidence="4">
    <location>
        <begin position="1"/>
        <end position="22"/>
    </location>
</feature>
<dbReference type="Pfam" id="PF02770">
    <property type="entry name" value="Acyl-CoA_dh_M"/>
    <property type="match status" value="1"/>
</dbReference>
<dbReference type="Proteomes" id="UP000694580">
    <property type="component" value="Chromosome 11"/>
</dbReference>
<protein>
    <recommendedName>
        <fullName evidence="9">Acyl-CoA dehydrogenase</fullName>
    </recommendedName>
</protein>
<dbReference type="InterPro" id="IPR037069">
    <property type="entry name" value="AcylCoA_DH/ox_N_sf"/>
</dbReference>
<comment type="cofactor">
    <cofactor evidence="1">
        <name>FAD</name>
        <dbReference type="ChEBI" id="CHEBI:57692"/>
    </cofactor>
</comment>
<keyword evidence="8" id="KW-1185">Reference proteome</keyword>
<evidence type="ECO:0000313" key="8">
    <source>
        <dbReference type="Proteomes" id="UP000694580"/>
    </source>
</evidence>
<dbReference type="GeneTree" id="ENSGT00940000157652"/>
<evidence type="ECO:0000256" key="4">
    <source>
        <dbReference type="SAM" id="MobiDB-lite"/>
    </source>
</evidence>
<dbReference type="PANTHER" id="PTHR43884:SF12">
    <property type="entry name" value="ISOVALERYL-COA DEHYDROGENASE, MITOCHONDRIAL-RELATED"/>
    <property type="match status" value="1"/>
</dbReference>
<keyword evidence="2" id="KW-0285">Flavoprotein</keyword>
<accession>A0AAY4DAP3</accession>
<dbReference type="Gene3D" id="2.40.110.10">
    <property type="entry name" value="Butyryl-CoA Dehydrogenase, subunit A, domain 2"/>
    <property type="match status" value="1"/>
</dbReference>
<reference evidence="7" key="2">
    <citation type="submission" date="2025-08" db="UniProtKB">
        <authorList>
            <consortium name="Ensembl"/>
        </authorList>
    </citation>
    <scope>IDENTIFICATION</scope>
</reference>
<reference evidence="7" key="3">
    <citation type="submission" date="2025-09" db="UniProtKB">
        <authorList>
            <consortium name="Ensembl"/>
        </authorList>
    </citation>
    <scope>IDENTIFICATION</scope>
</reference>
<dbReference type="InterPro" id="IPR013786">
    <property type="entry name" value="AcylCoA_DH/ox_N"/>
</dbReference>
<evidence type="ECO:0000256" key="3">
    <source>
        <dbReference type="ARBA" id="ARBA00022827"/>
    </source>
</evidence>
<evidence type="ECO:0000313" key="7">
    <source>
        <dbReference type="Ensembl" id="ENSDCDP00010041271.1"/>
    </source>
</evidence>
<dbReference type="AlphaFoldDB" id="A0AAY4DAP3"/>
<sequence length="401" mass="44961">YKRKPARGPKPEKRTKMNPQSAISMRPNLPATTFLTSATAIGMRRIFQKDHLDVREAARGFFRREVVPEQKKCMEESDVTPTREVFEKAGAKGLLGLSVPQKYGGSGDVISSAVVWEEQVYSKRSWPSFPVHSDLTMSYITNYGTGKCIGSIAIKEPLNGDDIQDIRSYAWRDGSDWLLNGTKTMVMNGSLSDLVIVGANTNHSSLSNNPKLSLFLVEGKLKGFKKGKKVMSDQMASHNIASELIFDNVRLPKEALLGEADQACQYIMEQLPLNQMLIADLTLAAAEIRFDNTLLKFLLEDVIKSNEQVLTTQYRINNVRERIYEVRELVDICLQHLAHRKLSEPISFEALNSALSNGGLWTTPAVRSGSTACTYPFYWDMLFCRALTPVSIHFEDSPSHF</sequence>
<feature type="domain" description="Acyl-CoA dehydrogenase/oxidase N-terminal" evidence="6">
    <location>
        <begin position="49"/>
        <end position="145"/>
    </location>
</feature>
<evidence type="ECO:0000256" key="2">
    <source>
        <dbReference type="ARBA" id="ARBA00022630"/>
    </source>
</evidence>
<dbReference type="InterPro" id="IPR006091">
    <property type="entry name" value="Acyl-CoA_Oxase/DH_mid-dom"/>
</dbReference>
<evidence type="ECO:0000256" key="1">
    <source>
        <dbReference type="ARBA" id="ARBA00001974"/>
    </source>
</evidence>
<dbReference type="PANTHER" id="PTHR43884">
    <property type="entry name" value="ACYL-COA DEHYDROGENASE"/>
    <property type="match status" value="1"/>
</dbReference>
<dbReference type="GO" id="GO:0050660">
    <property type="term" value="F:flavin adenine dinucleotide binding"/>
    <property type="evidence" value="ECO:0007669"/>
    <property type="project" value="InterPro"/>
</dbReference>
<keyword evidence="3" id="KW-0274">FAD</keyword>
<dbReference type="Gene3D" id="1.10.540.10">
    <property type="entry name" value="Acyl-CoA dehydrogenase/oxidase, N-terminal domain"/>
    <property type="match status" value="1"/>
</dbReference>
<evidence type="ECO:0000259" key="5">
    <source>
        <dbReference type="Pfam" id="PF02770"/>
    </source>
</evidence>
<dbReference type="InterPro" id="IPR009100">
    <property type="entry name" value="AcylCoA_DH/oxidase_NM_dom_sf"/>
</dbReference>
<reference evidence="7 8" key="1">
    <citation type="submission" date="2020-06" db="EMBL/GenBank/DDBJ databases">
        <authorList>
            <consortium name="Wellcome Sanger Institute Data Sharing"/>
        </authorList>
    </citation>
    <scope>NUCLEOTIDE SEQUENCE [LARGE SCALE GENOMIC DNA]</scope>
</reference>
<dbReference type="Pfam" id="PF02771">
    <property type="entry name" value="Acyl-CoA_dh_N"/>
    <property type="match status" value="1"/>
</dbReference>
<evidence type="ECO:0008006" key="9">
    <source>
        <dbReference type="Google" id="ProtNLM"/>
    </source>
</evidence>
<dbReference type="SUPFAM" id="SSF56645">
    <property type="entry name" value="Acyl-CoA dehydrogenase NM domain-like"/>
    <property type="match status" value="1"/>
</dbReference>
<evidence type="ECO:0000259" key="6">
    <source>
        <dbReference type="Pfam" id="PF02771"/>
    </source>
</evidence>
<organism evidence="7 8">
    <name type="scientific">Denticeps clupeoides</name>
    <name type="common">denticle herring</name>
    <dbReference type="NCBI Taxonomy" id="299321"/>
    <lineage>
        <taxon>Eukaryota</taxon>
        <taxon>Metazoa</taxon>
        <taxon>Chordata</taxon>
        <taxon>Craniata</taxon>
        <taxon>Vertebrata</taxon>
        <taxon>Euteleostomi</taxon>
        <taxon>Actinopterygii</taxon>
        <taxon>Neopterygii</taxon>
        <taxon>Teleostei</taxon>
        <taxon>Clupei</taxon>
        <taxon>Clupeiformes</taxon>
        <taxon>Denticipitoidei</taxon>
        <taxon>Denticipitidae</taxon>
        <taxon>Denticeps</taxon>
    </lineage>
</organism>
<dbReference type="InterPro" id="IPR046373">
    <property type="entry name" value="Acyl-CoA_Oxase/DH_mid-dom_sf"/>
</dbReference>